<dbReference type="InterPro" id="IPR010721">
    <property type="entry name" value="UstE-like"/>
</dbReference>
<proteinExistence type="predicted"/>
<keyword evidence="2" id="KW-1185">Reference proteome</keyword>
<dbReference type="PANTHER" id="PTHR32251:SF15">
    <property type="entry name" value="3-OXO-5-ALPHA-STEROID 4-DEHYDROGENASE (DUF1295)"/>
    <property type="match status" value="1"/>
</dbReference>
<evidence type="ECO:0000313" key="1">
    <source>
        <dbReference type="EMBL" id="KAF2094444.1"/>
    </source>
</evidence>
<dbReference type="OrthoDB" id="67965at2759"/>
<protein>
    <recommendedName>
        <fullName evidence="3">Steroid 5-alpha reductase C-terminal domain-containing protein</fullName>
    </recommendedName>
</protein>
<gene>
    <name evidence="1" type="ORF">NA57DRAFT_46302</name>
</gene>
<dbReference type="Pfam" id="PF06966">
    <property type="entry name" value="DUF1295"/>
    <property type="match status" value="1"/>
</dbReference>
<reference evidence="1" key="1">
    <citation type="journal article" date="2020" name="Stud. Mycol.">
        <title>101 Dothideomycetes genomes: a test case for predicting lifestyles and emergence of pathogens.</title>
        <authorList>
            <person name="Haridas S."/>
            <person name="Albert R."/>
            <person name="Binder M."/>
            <person name="Bloem J."/>
            <person name="Labutti K."/>
            <person name="Salamov A."/>
            <person name="Andreopoulos B."/>
            <person name="Baker S."/>
            <person name="Barry K."/>
            <person name="Bills G."/>
            <person name="Bluhm B."/>
            <person name="Cannon C."/>
            <person name="Castanera R."/>
            <person name="Culley D."/>
            <person name="Daum C."/>
            <person name="Ezra D."/>
            <person name="Gonzalez J."/>
            <person name="Henrissat B."/>
            <person name="Kuo A."/>
            <person name="Liang C."/>
            <person name="Lipzen A."/>
            <person name="Lutzoni F."/>
            <person name="Magnuson J."/>
            <person name="Mondo S."/>
            <person name="Nolan M."/>
            <person name="Ohm R."/>
            <person name="Pangilinan J."/>
            <person name="Park H.-J."/>
            <person name="Ramirez L."/>
            <person name="Alfaro M."/>
            <person name="Sun H."/>
            <person name="Tritt A."/>
            <person name="Yoshinaga Y."/>
            <person name="Zwiers L.-H."/>
            <person name="Turgeon B."/>
            <person name="Goodwin S."/>
            <person name="Spatafora J."/>
            <person name="Crous P."/>
            <person name="Grigoriev I."/>
        </authorList>
    </citation>
    <scope>NUCLEOTIDE SEQUENCE</scope>
    <source>
        <strain evidence="1">CBS 133067</strain>
    </source>
</reference>
<organism evidence="1 2">
    <name type="scientific">Rhizodiscina lignyota</name>
    <dbReference type="NCBI Taxonomy" id="1504668"/>
    <lineage>
        <taxon>Eukaryota</taxon>
        <taxon>Fungi</taxon>
        <taxon>Dikarya</taxon>
        <taxon>Ascomycota</taxon>
        <taxon>Pezizomycotina</taxon>
        <taxon>Dothideomycetes</taxon>
        <taxon>Pleosporomycetidae</taxon>
        <taxon>Aulographales</taxon>
        <taxon>Rhizodiscinaceae</taxon>
        <taxon>Rhizodiscina</taxon>
    </lineage>
</organism>
<sequence length="271" mass="29847">MASNSEGEPFKGAHHDLIKRGVKKPNLPGTIAFVGFRALDPLMQYGILANGWGSSLVHKLGIETLPPGLAAHTGIRLIDGLGLSPYRLILLGMATGTVIKQIFWLTVTSQEEFPLASAITVSTYNLLVNVINSLLFTTSIGSASLDSGANFPQYPLLIGGALYLVGISTEALAEFQRAQFKKDPANKGKPCTTGLWSLVRHPNYGAYAVWRFGYALAAGGWIWASIMAGWQTYDFITRSVPALDEYCTYRYGDMWNDYKRKTTYKLFPYIY</sequence>
<accession>A0A9P4I8N3</accession>
<dbReference type="Gene3D" id="1.20.120.1630">
    <property type="match status" value="1"/>
</dbReference>
<dbReference type="EMBL" id="ML978134">
    <property type="protein sequence ID" value="KAF2094444.1"/>
    <property type="molecule type" value="Genomic_DNA"/>
</dbReference>
<evidence type="ECO:0008006" key="3">
    <source>
        <dbReference type="Google" id="ProtNLM"/>
    </source>
</evidence>
<evidence type="ECO:0000313" key="2">
    <source>
        <dbReference type="Proteomes" id="UP000799772"/>
    </source>
</evidence>
<dbReference type="PANTHER" id="PTHR32251">
    <property type="entry name" value="3-OXO-5-ALPHA-STEROID 4-DEHYDROGENASE"/>
    <property type="match status" value="1"/>
</dbReference>
<dbReference type="AlphaFoldDB" id="A0A9P4I8N3"/>
<dbReference type="GO" id="GO:0016020">
    <property type="term" value="C:membrane"/>
    <property type="evidence" value="ECO:0007669"/>
    <property type="project" value="TreeGrafter"/>
</dbReference>
<dbReference type="Proteomes" id="UP000799772">
    <property type="component" value="Unassembled WGS sequence"/>
</dbReference>
<name>A0A9P4I8N3_9PEZI</name>
<comment type="caution">
    <text evidence="1">The sequence shown here is derived from an EMBL/GenBank/DDBJ whole genome shotgun (WGS) entry which is preliminary data.</text>
</comment>